<comment type="caution">
    <text evidence="1">The sequence shown here is derived from an EMBL/GenBank/DDBJ whole genome shotgun (WGS) entry which is preliminary data.</text>
</comment>
<dbReference type="AlphaFoldDB" id="A0A9N7UEM2"/>
<sequence length="125" mass="14268">MIPQKKLLFQNLLKIELTFPSVALEDPEAYRKQLYKQRTKLCQGARAEFALIRSCVSPHLSIDVADLAKRPRTIHPLPLSGIRASLAHENPAKQHETAVSKLRPLCRFYCEKRPVTSRRLPVLPC</sequence>
<reference evidence="1" key="1">
    <citation type="submission" date="2020-03" db="EMBL/GenBank/DDBJ databases">
        <authorList>
            <person name="Weist P."/>
        </authorList>
    </citation>
    <scope>NUCLEOTIDE SEQUENCE</scope>
</reference>
<gene>
    <name evidence="1" type="ORF">PLEPLA_LOCUS18551</name>
</gene>
<evidence type="ECO:0000313" key="2">
    <source>
        <dbReference type="Proteomes" id="UP001153269"/>
    </source>
</evidence>
<keyword evidence="2" id="KW-1185">Reference proteome</keyword>
<dbReference type="Proteomes" id="UP001153269">
    <property type="component" value="Unassembled WGS sequence"/>
</dbReference>
<name>A0A9N7UEM2_PLEPL</name>
<organism evidence="1 2">
    <name type="scientific">Pleuronectes platessa</name>
    <name type="common">European plaice</name>
    <dbReference type="NCBI Taxonomy" id="8262"/>
    <lineage>
        <taxon>Eukaryota</taxon>
        <taxon>Metazoa</taxon>
        <taxon>Chordata</taxon>
        <taxon>Craniata</taxon>
        <taxon>Vertebrata</taxon>
        <taxon>Euteleostomi</taxon>
        <taxon>Actinopterygii</taxon>
        <taxon>Neopterygii</taxon>
        <taxon>Teleostei</taxon>
        <taxon>Neoteleostei</taxon>
        <taxon>Acanthomorphata</taxon>
        <taxon>Carangaria</taxon>
        <taxon>Pleuronectiformes</taxon>
        <taxon>Pleuronectoidei</taxon>
        <taxon>Pleuronectidae</taxon>
        <taxon>Pleuronectes</taxon>
    </lineage>
</organism>
<evidence type="ECO:0000313" key="1">
    <source>
        <dbReference type="EMBL" id="CAB1430569.1"/>
    </source>
</evidence>
<accession>A0A9N7UEM2</accession>
<protein>
    <submittedName>
        <fullName evidence="1">Uncharacterized protein</fullName>
    </submittedName>
</protein>
<dbReference type="EMBL" id="CADEAL010001246">
    <property type="protein sequence ID" value="CAB1430569.1"/>
    <property type="molecule type" value="Genomic_DNA"/>
</dbReference>
<proteinExistence type="predicted"/>